<dbReference type="AlphaFoldDB" id="A0A8J7U5C1"/>
<dbReference type="PANTHER" id="PTHR33990">
    <property type="entry name" value="PROTEIN YJDN-RELATED"/>
    <property type="match status" value="1"/>
</dbReference>
<evidence type="ECO:0000313" key="3">
    <source>
        <dbReference type="Proteomes" id="UP000664417"/>
    </source>
</evidence>
<dbReference type="PANTHER" id="PTHR33990:SF1">
    <property type="entry name" value="PROTEIN YJDN"/>
    <property type="match status" value="1"/>
</dbReference>
<reference evidence="2" key="1">
    <citation type="submission" date="2021-03" db="EMBL/GenBank/DDBJ databases">
        <authorList>
            <person name="Wang G."/>
        </authorList>
    </citation>
    <scope>NUCLEOTIDE SEQUENCE</scope>
    <source>
        <strain evidence="2">KCTC 12899</strain>
    </source>
</reference>
<dbReference type="CDD" id="cd06588">
    <property type="entry name" value="PhnB_like"/>
    <property type="match status" value="1"/>
</dbReference>
<dbReference type="SUPFAM" id="SSF54593">
    <property type="entry name" value="Glyoxalase/Bleomycin resistance protein/Dihydroxybiphenyl dioxygenase"/>
    <property type="match status" value="1"/>
</dbReference>
<dbReference type="InterPro" id="IPR028973">
    <property type="entry name" value="PhnB-like"/>
</dbReference>
<proteinExistence type="predicted"/>
<protein>
    <submittedName>
        <fullName evidence="2">VOC family protein</fullName>
    </submittedName>
</protein>
<name>A0A8J7U5C1_9BACT</name>
<comment type="caution">
    <text evidence="2">The sequence shown here is derived from an EMBL/GenBank/DDBJ whole genome shotgun (WGS) entry which is preliminary data.</text>
</comment>
<keyword evidence="3" id="KW-1185">Reference proteome</keyword>
<dbReference type="Pfam" id="PF06983">
    <property type="entry name" value="3-dmu-9_3-mt"/>
    <property type="match status" value="1"/>
</dbReference>
<sequence length="131" mass="14978">MQNQLMPYLIFPGTCRRALEFYNECTGGEVAFLQTFAESPLQIDEDHSELVFNAEFHIGPARFRASDNLPPHKLNQGDNFSLFLTFPDQERQKATYTKLAEGGQVIMPLEGPFGMLRDKFGIQWMLVFSPE</sequence>
<dbReference type="EMBL" id="JAFREP010000018">
    <property type="protein sequence ID" value="MBO1320699.1"/>
    <property type="molecule type" value="Genomic_DNA"/>
</dbReference>
<dbReference type="InterPro" id="IPR029068">
    <property type="entry name" value="Glyas_Bleomycin-R_OHBP_Dase"/>
</dbReference>
<dbReference type="RefSeq" id="WP_207860652.1">
    <property type="nucleotide sequence ID" value="NZ_JAFREP010000018.1"/>
</dbReference>
<gene>
    <name evidence="2" type="ORF">J3U88_19630</name>
</gene>
<organism evidence="2 3">
    <name type="scientific">Acanthopleuribacter pedis</name>
    <dbReference type="NCBI Taxonomy" id="442870"/>
    <lineage>
        <taxon>Bacteria</taxon>
        <taxon>Pseudomonadati</taxon>
        <taxon>Acidobacteriota</taxon>
        <taxon>Holophagae</taxon>
        <taxon>Acanthopleuribacterales</taxon>
        <taxon>Acanthopleuribacteraceae</taxon>
        <taxon>Acanthopleuribacter</taxon>
    </lineage>
</organism>
<accession>A0A8J7U5C1</accession>
<feature type="domain" description="PhnB-like" evidence="1">
    <location>
        <begin position="4"/>
        <end position="126"/>
    </location>
</feature>
<evidence type="ECO:0000313" key="2">
    <source>
        <dbReference type="EMBL" id="MBO1320699.1"/>
    </source>
</evidence>
<dbReference type="Proteomes" id="UP000664417">
    <property type="component" value="Unassembled WGS sequence"/>
</dbReference>
<dbReference type="Gene3D" id="3.10.180.10">
    <property type="entry name" value="2,3-Dihydroxybiphenyl 1,2-Dioxygenase, domain 1"/>
    <property type="match status" value="1"/>
</dbReference>
<evidence type="ECO:0000259" key="1">
    <source>
        <dbReference type="Pfam" id="PF06983"/>
    </source>
</evidence>